<dbReference type="Gene3D" id="3.90.76.10">
    <property type="entry name" value="Dipeptide-binding Protein, Domain 1"/>
    <property type="match status" value="1"/>
</dbReference>
<dbReference type="InterPro" id="IPR000914">
    <property type="entry name" value="SBP_5_dom"/>
</dbReference>
<keyword evidence="3" id="KW-0732">Signal</keyword>
<keyword evidence="2" id="KW-0813">Transport</keyword>
<dbReference type="EMBL" id="JAMSLR010000009">
    <property type="protein sequence ID" value="MCM8749951.1"/>
    <property type="molecule type" value="Genomic_DNA"/>
</dbReference>
<dbReference type="CDD" id="cd08498">
    <property type="entry name" value="PBP2_NikA_DppA_OppA_like_2"/>
    <property type="match status" value="1"/>
</dbReference>
<dbReference type="GO" id="GO:0030288">
    <property type="term" value="C:outer membrane-bounded periplasmic space"/>
    <property type="evidence" value="ECO:0007669"/>
    <property type="project" value="UniProtKB-ARBA"/>
</dbReference>
<accession>A0AA41WBQ5</accession>
<dbReference type="PANTHER" id="PTHR30290:SF9">
    <property type="entry name" value="OLIGOPEPTIDE-BINDING PROTEIN APPA"/>
    <property type="match status" value="1"/>
</dbReference>
<evidence type="ECO:0000259" key="5">
    <source>
        <dbReference type="Pfam" id="PF00496"/>
    </source>
</evidence>
<sequence length="552" mass="61515">MNEQGNTVSARRALARVQSRRRFLQFAAGGLVGTAALLAACSQASDEQTPGGEDAGPGTSSTPTVATQPGGETPTGSSTRPIVIAQGVDIASFDPHEDTSTVAIAVFRNVFNSLVERDHELNLVPALAESWQTIDELTWEFQLRRDVLFHDGNPLTSKDIKFSIERVLDPSVNSRSRTRVEVIDRVEAVDDYTVRIITREPFPPLLTILGYLYALPADKYQEMGSEQFAVSPIGTGPYKFVEWVKDDHIILERFEDHWGGSPSIPSVEFRPIPEAATRVASLLAGELDLATLIPITDIPTIEQRSDLDIRTVPSTRTIFIGMNTWNPPFDDVRVRQALNYAVDVQSIIDNLLGGHGLRIASVSGPAEFGFNPNLEPYPFDPEKAKQLLAEAGYADGFQTTLDTPVGRYLQDLEVAQAVAGYLANVGIQVEVRPAEFQEYFTRWLNLEIPGLYLLGWGASTLDADGVMGGHFHSKRRGLYYNSPESDRMIEEAMSEFDPERREAIYHELMAYLHEQAPWIFLYVQEDIYGVKADLRWQPRSDELLNVHEMSWS</sequence>
<evidence type="ECO:0000256" key="2">
    <source>
        <dbReference type="ARBA" id="ARBA00022448"/>
    </source>
</evidence>
<name>A0AA41WBQ5_9BACT</name>
<dbReference type="GO" id="GO:0015833">
    <property type="term" value="P:peptide transport"/>
    <property type="evidence" value="ECO:0007669"/>
    <property type="project" value="TreeGrafter"/>
</dbReference>
<dbReference type="PROSITE" id="PS51318">
    <property type="entry name" value="TAT"/>
    <property type="match status" value="1"/>
</dbReference>
<evidence type="ECO:0000313" key="7">
    <source>
        <dbReference type="Proteomes" id="UP001165306"/>
    </source>
</evidence>
<dbReference type="Proteomes" id="UP001165306">
    <property type="component" value="Unassembled WGS sequence"/>
</dbReference>
<reference evidence="6" key="1">
    <citation type="submission" date="2022-06" db="EMBL/GenBank/DDBJ databases">
        <title>CFH 74404 Thermomicrobiaceae sp.</title>
        <authorList>
            <person name="Ming H."/>
            <person name="Li W.-J."/>
            <person name="Zhao Z."/>
        </authorList>
    </citation>
    <scope>NUCLEOTIDE SEQUENCE</scope>
    <source>
        <strain evidence="6">CFH 74404</strain>
    </source>
</reference>
<feature type="region of interest" description="Disordered" evidence="4">
    <location>
        <begin position="44"/>
        <end position="80"/>
    </location>
</feature>
<dbReference type="InterPro" id="IPR039424">
    <property type="entry name" value="SBP_5"/>
</dbReference>
<dbReference type="GO" id="GO:0043190">
    <property type="term" value="C:ATP-binding cassette (ABC) transporter complex"/>
    <property type="evidence" value="ECO:0007669"/>
    <property type="project" value="InterPro"/>
</dbReference>
<dbReference type="InterPro" id="IPR030678">
    <property type="entry name" value="Peptide/Ni-bd"/>
</dbReference>
<evidence type="ECO:0000313" key="6">
    <source>
        <dbReference type="EMBL" id="MCM8749951.1"/>
    </source>
</evidence>
<dbReference type="Pfam" id="PF00496">
    <property type="entry name" value="SBP_bac_5"/>
    <property type="match status" value="1"/>
</dbReference>
<keyword evidence="7" id="KW-1185">Reference proteome</keyword>
<dbReference type="PIRSF" id="PIRSF002741">
    <property type="entry name" value="MppA"/>
    <property type="match status" value="1"/>
</dbReference>
<organism evidence="6 7">
    <name type="scientific">Thermalbibacter longus</name>
    <dbReference type="NCBI Taxonomy" id="2951981"/>
    <lineage>
        <taxon>Bacteria</taxon>
        <taxon>Pseudomonadati</taxon>
        <taxon>Thermomicrobiota</taxon>
        <taxon>Thermomicrobia</taxon>
        <taxon>Thermomicrobiales</taxon>
        <taxon>Thermomicrobiaceae</taxon>
        <taxon>Thermalbibacter</taxon>
    </lineage>
</organism>
<gene>
    <name evidence="6" type="ORF">NET02_12400</name>
</gene>
<dbReference type="GO" id="GO:1904680">
    <property type="term" value="F:peptide transmembrane transporter activity"/>
    <property type="evidence" value="ECO:0007669"/>
    <property type="project" value="TreeGrafter"/>
</dbReference>
<dbReference type="Gene3D" id="3.40.190.10">
    <property type="entry name" value="Periplasmic binding protein-like II"/>
    <property type="match status" value="1"/>
</dbReference>
<dbReference type="SUPFAM" id="SSF53850">
    <property type="entry name" value="Periplasmic binding protein-like II"/>
    <property type="match status" value="1"/>
</dbReference>
<proteinExistence type="inferred from homology"/>
<comment type="similarity">
    <text evidence="1">Belongs to the bacterial solute-binding protein 5 family.</text>
</comment>
<feature type="domain" description="Solute-binding protein family 5" evidence="5">
    <location>
        <begin position="123"/>
        <end position="475"/>
    </location>
</feature>
<evidence type="ECO:0000256" key="3">
    <source>
        <dbReference type="ARBA" id="ARBA00022729"/>
    </source>
</evidence>
<dbReference type="PANTHER" id="PTHR30290">
    <property type="entry name" value="PERIPLASMIC BINDING COMPONENT OF ABC TRANSPORTER"/>
    <property type="match status" value="1"/>
</dbReference>
<feature type="compositionally biased region" description="Polar residues" evidence="4">
    <location>
        <begin position="58"/>
        <end position="67"/>
    </location>
</feature>
<dbReference type="RefSeq" id="WP_284057737.1">
    <property type="nucleotide sequence ID" value="NZ_JAMSLR010000009.1"/>
</dbReference>
<comment type="caution">
    <text evidence="6">The sequence shown here is derived from an EMBL/GenBank/DDBJ whole genome shotgun (WGS) entry which is preliminary data.</text>
</comment>
<evidence type="ECO:0000256" key="1">
    <source>
        <dbReference type="ARBA" id="ARBA00005695"/>
    </source>
</evidence>
<protein>
    <submittedName>
        <fullName evidence="6">ABC transporter substrate-binding protein</fullName>
    </submittedName>
</protein>
<dbReference type="InterPro" id="IPR006311">
    <property type="entry name" value="TAT_signal"/>
</dbReference>
<dbReference type="AlphaFoldDB" id="A0AA41WBQ5"/>
<dbReference type="Gene3D" id="3.10.105.10">
    <property type="entry name" value="Dipeptide-binding Protein, Domain 3"/>
    <property type="match status" value="1"/>
</dbReference>
<evidence type="ECO:0000256" key="4">
    <source>
        <dbReference type="SAM" id="MobiDB-lite"/>
    </source>
</evidence>